<comment type="caution">
    <text evidence="1">The sequence shown here is derived from an EMBL/GenBank/DDBJ whole genome shotgun (WGS) entry which is preliminary data.</text>
</comment>
<keyword evidence="2" id="KW-1185">Reference proteome</keyword>
<sequence length="423" mass="47635">MATGKEDKEVIWNASVHVKPGQRKRRTRSERAGTPGEERNEEDEKNEVTGREGSGEWYEGRLHLVLPQAGDTASSRSSASSAVGAAEGERGHTRLYPWLTHYTHGDQDSSVPARTSVSRSSREYYAVLSDGPESTERLHSDRLCAGTRQELPQKPPLQQPIPLAPVLRTLRRHNSFIVSSHLRWEVENSREEVAADAPIPCRGIACDPSRDPLRGRSRRRAEGRRSSDASITACACRRTVGMPRCAVPGCRSGYTSATSATSNDVPYVQRHFFKPPKDPNVLREWSNAAGRANFERTFAPPSSMLRMAKQSRFREDGGARDKQRQCAEQTMSRRRMTRNTSREQGAKRSQRPHLLGDSERPRRYRSDPMQFSNYLHPSPSPSTPSRSPGIRQQQSTSPSTVQRPKRPTQERRPPAWLSDYQTD</sequence>
<gene>
    <name evidence="1" type="ORF">HPB50_017336</name>
</gene>
<evidence type="ECO:0000313" key="1">
    <source>
        <dbReference type="EMBL" id="KAH6928592.1"/>
    </source>
</evidence>
<name>A0ACB7S084_HYAAI</name>
<organism evidence="1 2">
    <name type="scientific">Hyalomma asiaticum</name>
    <name type="common">Tick</name>
    <dbReference type="NCBI Taxonomy" id="266040"/>
    <lineage>
        <taxon>Eukaryota</taxon>
        <taxon>Metazoa</taxon>
        <taxon>Ecdysozoa</taxon>
        <taxon>Arthropoda</taxon>
        <taxon>Chelicerata</taxon>
        <taxon>Arachnida</taxon>
        <taxon>Acari</taxon>
        <taxon>Parasitiformes</taxon>
        <taxon>Ixodida</taxon>
        <taxon>Ixodoidea</taxon>
        <taxon>Ixodidae</taxon>
        <taxon>Hyalomminae</taxon>
        <taxon>Hyalomma</taxon>
    </lineage>
</organism>
<dbReference type="EMBL" id="CM023486">
    <property type="protein sequence ID" value="KAH6928592.1"/>
    <property type="molecule type" value="Genomic_DNA"/>
</dbReference>
<reference evidence="1" key="1">
    <citation type="submission" date="2020-05" db="EMBL/GenBank/DDBJ databases">
        <title>Large-scale comparative analyses of tick genomes elucidate their genetic diversity and vector capacities.</title>
        <authorList>
            <person name="Jia N."/>
            <person name="Wang J."/>
            <person name="Shi W."/>
            <person name="Du L."/>
            <person name="Sun Y."/>
            <person name="Zhan W."/>
            <person name="Jiang J."/>
            <person name="Wang Q."/>
            <person name="Zhang B."/>
            <person name="Ji P."/>
            <person name="Sakyi L.B."/>
            <person name="Cui X."/>
            <person name="Yuan T."/>
            <person name="Jiang B."/>
            <person name="Yang W."/>
            <person name="Lam T.T.-Y."/>
            <person name="Chang Q."/>
            <person name="Ding S."/>
            <person name="Wang X."/>
            <person name="Zhu J."/>
            <person name="Ruan X."/>
            <person name="Zhao L."/>
            <person name="Wei J."/>
            <person name="Que T."/>
            <person name="Du C."/>
            <person name="Cheng J."/>
            <person name="Dai P."/>
            <person name="Han X."/>
            <person name="Huang E."/>
            <person name="Gao Y."/>
            <person name="Liu J."/>
            <person name="Shao H."/>
            <person name="Ye R."/>
            <person name="Li L."/>
            <person name="Wei W."/>
            <person name="Wang X."/>
            <person name="Wang C."/>
            <person name="Yang T."/>
            <person name="Huo Q."/>
            <person name="Li W."/>
            <person name="Guo W."/>
            <person name="Chen H."/>
            <person name="Zhou L."/>
            <person name="Ni X."/>
            <person name="Tian J."/>
            <person name="Zhou Y."/>
            <person name="Sheng Y."/>
            <person name="Liu T."/>
            <person name="Pan Y."/>
            <person name="Xia L."/>
            <person name="Li J."/>
            <person name="Zhao F."/>
            <person name="Cao W."/>
        </authorList>
    </citation>
    <scope>NUCLEOTIDE SEQUENCE</scope>
    <source>
        <strain evidence="1">Hyas-2018</strain>
    </source>
</reference>
<dbReference type="Proteomes" id="UP000821845">
    <property type="component" value="Chromosome 6"/>
</dbReference>
<proteinExistence type="predicted"/>
<protein>
    <submittedName>
        <fullName evidence="1">Uncharacterized protein</fullName>
    </submittedName>
</protein>
<evidence type="ECO:0000313" key="2">
    <source>
        <dbReference type="Proteomes" id="UP000821845"/>
    </source>
</evidence>
<accession>A0ACB7S084</accession>